<evidence type="ECO:0000256" key="1">
    <source>
        <dbReference type="SAM" id="MobiDB-lite"/>
    </source>
</evidence>
<dbReference type="AlphaFoldDB" id="A0A392UZQ4"/>
<dbReference type="EMBL" id="LXQA010990097">
    <property type="protein sequence ID" value="MCI80195.1"/>
    <property type="molecule type" value="Genomic_DNA"/>
</dbReference>
<proteinExistence type="predicted"/>
<protein>
    <submittedName>
        <fullName evidence="2">Uncharacterized protein</fullName>
    </submittedName>
</protein>
<comment type="caution">
    <text evidence="2">The sequence shown here is derived from an EMBL/GenBank/DDBJ whole genome shotgun (WGS) entry which is preliminary data.</text>
</comment>
<name>A0A392UZQ4_9FABA</name>
<dbReference type="Proteomes" id="UP000265520">
    <property type="component" value="Unassembled WGS sequence"/>
</dbReference>
<sequence>MSSFKRGADPLPEGSWVRSGEENEGASGDRRSNDSTREEKSARAEAMVA</sequence>
<feature type="region of interest" description="Disordered" evidence="1">
    <location>
        <begin position="1"/>
        <end position="49"/>
    </location>
</feature>
<evidence type="ECO:0000313" key="2">
    <source>
        <dbReference type="EMBL" id="MCI80195.1"/>
    </source>
</evidence>
<feature type="compositionally biased region" description="Basic and acidic residues" evidence="1">
    <location>
        <begin position="27"/>
        <end position="43"/>
    </location>
</feature>
<reference evidence="2 3" key="1">
    <citation type="journal article" date="2018" name="Front. Plant Sci.">
        <title>Red Clover (Trifolium pratense) and Zigzag Clover (T. medium) - A Picture of Genomic Similarities and Differences.</title>
        <authorList>
            <person name="Dluhosova J."/>
            <person name="Istvanek J."/>
            <person name="Nedelnik J."/>
            <person name="Repkova J."/>
        </authorList>
    </citation>
    <scope>NUCLEOTIDE SEQUENCE [LARGE SCALE GENOMIC DNA]</scope>
    <source>
        <strain evidence="3">cv. 10/8</strain>
        <tissue evidence="2">Leaf</tissue>
    </source>
</reference>
<organism evidence="2 3">
    <name type="scientific">Trifolium medium</name>
    <dbReference type="NCBI Taxonomy" id="97028"/>
    <lineage>
        <taxon>Eukaryota</taxon>
        <taxon>Viridiplantae</taxon>
        <taxon>Streptophyta</taxon>
        <taxon>Embryophyta</taxon>
        <taxon>Tracheophyta</taxon>
        <taxon>Spermatophyta</taxon>
        <taxon>Magnoliopsida</taxon>
        <taxon>eudicotyledons</taxon>
        <taxon>Gunneridae</taxon>
        <taxon>Pentapetalae</taxon>
        <taxon>rosids</taxon>
        <taxon>fabids</taxon>
        <taxon>Fabales</taxon>
        <taxon>Fabaceae</taxon>
        <taxon>Papilionoideae</taxon>
        <taxon>50 kb inversion clade</taxon>
        <taxon>NPAAA clade</taxon>
        <taxon>Hologalegina</taxon>
        <taxon>IRL clade</taxon>
        <taxon>Trifolieae</taxon>
        <taxon>Trifolium</taxon>
    </lineage>
</organism>
<keyword evidence="3" id="KW-1185">Reference proteome</keyword>
<evidence type="ECO:0000313" key="3">
    <source>
        <dbReference type="Proteomes" id="UP000265520"/>
    </source>
</evidence>
<accession>A0A392UZQ4</accession>